<gene>
    <name evidence="1" type="ORF">CALCODRAFT_553488</name>
</gene>
<accession>A0A165IMS4</accession>
<evidence type="ECO:0000313" key="1">
    <source>
        <dbReference type="EMBL" id="KZT60777.1"/>
    </source>
</evidence>
<evidence type="ECO:0000313" key="2">
    <source>
        <dbReference type="Proteomes" id="UP000076842"/>
    </source>
</evidence>
<sequence>MSAAAPPSAPSAPKDVREHDELIKAHLTTTRTASGKVFTTNATFTWMDFDRPTFGLLSLQILDTGFETDYYTLLPILEGGDLVKDVKNTGFQWAMDVDWHMLENTVVTWRISLLENKLVYLSFYMPNNDLIAVVMFTNAQITWIGAHGSCTFFSRDGG</sequence>
<dbReference type="InParanoid" id="A0A165IMS4"/>
<reference evidence="1 2" key="1">
    <citation type="journal article" date="2016" name="Mol. Biol. Evol.">
        <title>Comparative Genomics of Early-Diverging Mushroom-Forming Fungi Provides Insights into the Origins of Lignocellulose Decay Capabilities.</title>
        <authorList>
            <person name="Nagy L.G."/>
            <person name="Riley R."/>
            <person name="Tritt A."/>
            <person name="Adam C."/>
            <person name="Daum C."/>
            <person name="Floudas D."/>
            <person name="Sun H."/>
            <person name="Yadav J.S."/>
            <person name="Pangilinan J."/>
            <person name="Larsson K.H."/>
            <person name="Matsuura K."/>
            <person name="Barry K."/>
            <person name="Labutti K."/>
            <person name="Kuo R."/>
            <person name="Ohm R.A."/>
            <person name="Bhattacharya S.S."/>
            <person name="Shirouzu T."/>
            <person name="Yoshinaga Y."/>
            <person name="Martin F.M."/>
            <person name="Grigoriev I.V."/>
            <person name="Hibbett D.S."/>
        </authorList>
    </citation>
    <scope>NUCLEOTIDE SEQUENCE [LARGE SCALE GENOMIC DNA]</scope>
    <source>
        <strain evidence="1 2">HHB12733</strain>
    </source>
</reference>
<protein>
    <submittedName>
        <fullName evidence="1">Uncharacterized protein</fullName>
    </submittedName>
</protein>
<organism evidence="1 2">
    <name type="scientific">Calocera cornea HHB12733</name>
    <dbReference type="NCBI Taxonomy" id="1353952"/>
    <lineage>
        <taxon>Eukaryota</taxon>
        <taxon>Fungi</taxon>
        <taxon>Dikarya</taxon>
        <taxon>Basidiomycota</taxon>
        <taxon>Agaricomycotina</taxon>
        <taxon>Dacrymycetes</taxon>
        <taxon>Dacrymycetales</taxon>
        <taxon>Dacrymycetaceae</taxon>
        <taxon>Calocera</taxon>
    </lineage>
</organism>
<dbReference type="EMBL" id="KV423928">
    <property type="protein sequence ID" value="KZT60777.1"/>
    <property type="molecule type" value="Genomic_DNA"/>
</dbReference>
<dbReference type="AlphaFoldDB" id="A0A165IMS4"/>
<proteinExistence type="predicted"/>
<dbReference type="Proteomes" id="UP000076842">
    <property type="component" value="Unassembled WGS sequence"/>
</dbReference>
<keyword evidence="2" id="KW-1185">Reference proteome</keyword>
<name>A0A165IMS4_9BASI</name>